<feature type="domain" description="No apical meristem-associated C-terminal" evidence="3">
    <location>
        <begin position="199"/>
        <end position="356"/>
    </location>
</feature>
<name>J3NCI0_ORYBR</name>
<accession>J3NCI0</accession>
<dbReference type="GeneID" id="107305419"/>
<evidence type="ECO:0000256" key="2">
    <source>
        <dbReference type="SAM" id="MobiDB-lite"/>
    </source>
</evidence>
<dbReference type="eggNOG" id="ENOG502S88Z">
    <property type="taxonomic scope" value="Eukaryota"/>
</dbReference>
<organism evidence="4">
    <name type="scientific">Oryza brachyantha</name>
    <name type="common">malo sina</name>
    <dbReference type="NCBI Taxonomy" id="4533"/>
    <lineage>
        <taxon>Eukaryota</taxon>
        <taxon>Viridiplantae</taxon>
        <taxon>Streptophyta</taxon>
        <taxon>Embryophyta</taxon>
        <taxon>Tracheophyta</taxon>
        <taxon>Spermatophyta</taxon>
        <taxon>Magnoliopsida</taxon>
        <taxon>Liliopsida</taxon>
        <taxon>Poales</taxon>
        <taxon>Poaceae</taxon>
        <taxon>BOP clade</taxon>
        <taxon>Oryzoideae</taxon>
        <taxon>Oryzeae</taxon>
        <taxon>Oryzinae</taxon>
        <taxon>Oryza</taxon>
    </lineage>
</organism>
<dbReference type="AlphaFoldDB" id="J3NCI0"/>
<sequence length="362" mass="41694">MQEGEILKLEFLSPHAILQLPSPRSRPCLASSQSLAIDLAPLVVAGESMDSNVGLLGSDIHITNRDPCQFDRPTGEKAKPIAKVGGSSRPNNRRSKNFSTAEDRMLVSAWLNTSMDLVTRTEQQSDSYWARIHQYFHQQKDFISDRNQNSLNNRWGSIKELVNKFCEHYEQILNRRKSGMTAEDHIAQACAAYKLAEGKHFSLIHCWHLLHRQPKWDSRFSQKKQKTHVDASPSTNSSKFKYNPETSNPTVRPLVKKAEKEKRGQDISSSCTSESSHVVVALNNMWSEKKVISPQAREERNDTYTQVLTLERERLQIEKKRVELEMREREERIMNMDLSVLDGPKKQYYMHLQNEILSRGMD</sequence>
<dbReference type="Proteomes" id="UP000006038">
    <property type="component" value="Chromosome 12"/>
</dbReference>
<dbReference type="OMA" id="NAPPRCE"/>
<dbReference type="KEGG" id="obr:107305419"/>
<dbReference type="PANTHER" id="PTHR45125">
    <property type="entry name" value="F21J9.4-RELATED"/>
    <property type="match status" value="1"/>
</dbReference>
<keyword evidence="5" id="KW-1185">Reference proteome</keyword>
<dbReference type="Gramene" id="OB12G16880.1">
    <property type="protein sequence ID" value="OB12G16880.1"/>
    <property type="gene ID" value="OB12G16880"/>
</dbReference>
<proteinExistence type="predicted"/>
<evidence type="ECO:0000313" key="4">
    <source>
        <dbReference type="EnsemblPlants" id="OB12G16880.1"/>
    </source>
</evidence>
<evidence type="ECO:0000256" key="1">
    <source>
        <dbReference type="SAM" id="Coils"/>
    </source>
</evidence>
<keyword evidence="1" id="KW-0175">Coiled coil</keyword>
<reference evidence="4" key="2">
    <citation type="submission" date="2013-04" db="UniProtKB">
        <authorList>
            <consortium name="EnsemblPlants"/>
        </authorList>
    </citation>
    <scope>IDENTIFICATION</scope>
</reference>
<dbReference type="STRING" id="4533.J3NCI0"/>
<dbReference type="HOGENOM" id="CLU_012390_3_0_1"/>
<feature type="coiled-coil region" evidence="1">
    <location>
        <begin position="305"/>
        <end position="332"/>
    </location>
</feature>
<dbReference type="OrthoDB" id="674687at2759"/>
<gene>
    <name evidence="4" type="primary">LOC107305419</name>
</gene>
<dbReference type="Pfam" id="PF14303">
    <property type="entry name" value="NAM-associated"/>
    <property type="match status" value="1"/>
</dbReference>
<feature type="region of interest" description="Disordered" evidence="2">
    <location>
        <begin position="220"/>
        <end position="271"/>
    </location>
</feature>
<feature type="compositionally biased region" description="Polar residues" evidence="2">
    <location>
        <begin position="232"/>
        <end position="250"/>
    </location>
</feature>
<dbReference type="PANTHER" id="PTHR45125:SF51">
    <property type="entry name" value="F21J9.4-RELATED"/>
    <property type="match status" value="1"/>
</dbReference>
<evidence type="ECO:0000259" key="3">
    <source>
        <dbReference type="Pfam" id="PF14303"/>
    </source>
</evidence>
<dbReference type="EnsemblPlants" id="OB12G16880.1">
    <property type="protein sequence ID" value="OB12G16880.1"/>
    <property type="gene ID" value="OB12G16880"/>
</dbReference>
<dbReference type="InterPro" id="IPR029466">
    <property type="entry name" value="NAM-associated_C"/>
</dbReference>
<dbReference type="RefSeq" id="XP_015698572.1">
    <property type="nucleotide sequence ID" value="XM_015843086.2"/>
</dbReference>
<evidence type="ECO:0000313" key="5">
    <source>
        <dbReference type="Proteomes" id="UP000006038"/>
    </source>
</evidence>
<feature type="compositionally biased region" description="Basic and acidic residues" evidence="2">
    <location>
        <begin position="256"/>
        <end position="265"/>
    </location>
</feature>
<reference evidence="4" key="1">
    <citation type="journal article" date="2013" name="Nat. Commun.">
        <title>Whole-genome sequencing of Oryza brachyantha reveals mechanisms underlying Oryza genome evolution.</title>
        <authorList>
            <person name="Chen J."/>
            <person name="Huang Q."/>
            <person name="Gao D."/>
            <person name="Wang J."/>
            <person name="Lang Y."/>
            <person name="Liu T."/>
            <person name="Li B."/>
            <person name="Bai Z."/>
            <person name="Luis Goicoechea J."/>
            <person name="Liang C."/>
            <person name="Chen C."/>
            <person name="Zhang W."/>
            <person name="Sun S."/>
            <person name="Liao Y."/>
            <person name="Zhang X."/>
            <person name="Yang L."/>
            <person name="Song C."/>
            <person name="Wang M."/>
            <person name="Shi J."/>
            <person name="Liu G."/>
            <person name="Liu J."/>
            <person name="Zhou H."/>
            <person name="Zhou W."/>
            <person name="Yu Q."/>
            <person name="An N."/>
            <person name="Chen Y."/>
            <person name="Cai Q."/>
            <person name="Wang B."/>
            <person name="Liu B."/>
            <person name="Min J."/>
            <person name="Huang Y."/>
            <person name="Wu H."/>
            <person name="Li Z."/>
            <person name="Zhang Y."/>
            <person name="Yin Y."/>
            <person name="Song W."/>
            <person name="Jiang J."/>
            <person name="Jackson S.A."/>
            <person name="Wing R.A."/>
            <person name="Wang J."/>
            <person name="Chen M."/>
        </authorList>
    </citation>
    <scope>NUCLEOTIDE SEQUENCE [LARGE SCALE GENOMIC DNA]</scope>
    <source>
        <strain evidence="4">cv. IRGC 101232</strain>
    </source>
</reference>
<feature type="region of interest" description="Disordered" evidence="2">
    <location>
        <begin position="66"/>
        <end position="98"/>
    </location>
</feature>
<protein>
    <recommendedName>
        <fullName evidence="3">No apical meristem-associated C-terminal domain-containing protein</fullName>
    </recommendedName>
</protein>